<keyword evidence="2" id="KW-1185">Reference proteome</keyword>
<dbReference type="AlphaFoldDB" id="N1Q8W3"/>
<gene>
    <name evidence="1" type="ORF">MYCFIDRAFT_180927</name>
</gene>
<protein>
    <recommendedName>
        <fullName evidence="3">Alpha/beta hydrolase fold-3 domain-containing protein</fullName>
    </recommendedName>
</protein>
<dbReference type="OrthoDB" id="294702at2759"/>
<dbReference type="RefSeq" id="XP_007920826.1">
    <property type="nucleotide sequence ID" value="XM_007922635.1"/>
</dbReference>
<name>N1Q8W3_PSEFD</name>
<reference evidence="1 2" key="1">
    <citation type="journal article" date="2012" name="PLoS Pathog.">
        <title>Diverse lifestyles and strategies of plant pathogenesis encoded in the genomes of eighteen Dothideomycetes fungi.</title>
        <authorList>
            <person name="Ohm R.A."/>
            <person name="Feau N."/>
            <person name="Henrissat B."/>
            <person name="Schoch C.L."/>
            <person name="Horwitz B.A."/>
            <person name="Barry K.W."/>
            <person name="Condon B.J."/>
            <person name="Copeland A.C."/>
            <person name="Dhillon B."/>
            <person name="Glaser F."/>
            <person name="Hesse C.N."/>
            <person name="Kosti I."/>
            <person name="LaButti K."/>
            <person name="Lindquist E.A."/>
            <person name="Lucas S."/>
            <person name="Salamov A.A."/>
            <person name="Bradshaw R.E."/>
            <person name="Ciuffetti L."/>
            <person name="Hamelin R.C."/>
            <person name="Kema G.H.J."/>
            <person name="Lawrence C."/>
            <person name="Scott J.A."/>
            <person name="Spatafora J.W."/>
            <person name="Turgeon B.G."/>
            <person name="de Wit P.J.G.M."/>
            <person name="Zhong S."/>
            <person name="Goodwin S.B."/>
            <person name="Grigoriev I.V."/>
        </authorList>
    </citation>
    <scope>NUCLEOTIDE SEQUENCE [LARGE SCALE GENOMIC DNA]</scope>
    <source>
        <strain evidence="1 2">CIRAD86</strain>
    </source>
</reference>
<dbReference type="KEGG" id="pfj:MYCFIDRAFT_180927"/>
<sequence>MMIGRTGKEYFEQCWKQEALYDGIRVESREFPGTNHETVLVDIQKGAMKMVFDQIAARRDG</sequence>
<organism evidence="1 2">
    <name type="scientific">Pseudocercospora fijiensis (strain CIRAD86)</name>
    <name type="common">Black leaf streak disease fungus</name>
    <name type="synonym">Mycosphaerella fijiensis</name>
    <dbReference type="NCBI Taxonomy" id="383855"/>
    <lineage>
        <taxon>Eukaryota</taxon>
        <taxon>Fungi</taxon>
        <taxon>Dikarya</taxon>
        <taxon>Ascomycota</taxon>
        <taxon>Pezizomycotina</taxon>
        <taxon>Dothideomycetes</taxon>
        <taxon>Dothideomycetidae</taxon>
        <taxon>Mycosphaerellales</taxon>
        <taxon>Mycosphaerellaceae</taxon>
        <taxon>Pseudocercospora</taxon>
    </lineage>
</organism>
<evidence type="ECO:0008006" key="3">
    <source>
        <dbReference type="Google" id="ProtNLM"/>
    </source>
</evidence>
<dbReference type="GeneID" id="19334518"/>
<proteinExistence type="predicted"/>
<evidence type="ECO:0000313" key="1">
    <source>
        <dbReference type="EMBL" id="EME87352.1"/>
    </source>
</evidence>
<dbReference type="Proteomes" id="UP000016932">
    <property type="component" value="Unassembled WGS sequence"/>
</dbReference>
<dbReference type="VEuPathDB" id="FungiDB:MYCFIDRAFT_180927"/>
<evidence type="ECO:0000313" key="2">
    <source>
        <dbReference type="Proteomes" id="UP000016932"/>
    </source>
</evidence>
<dbReference type="EMBL" id="KB446555">
    <property type="protein sequence ID" value="EME87352.1"/>
    <property type="molecule type" value="Genomic_DNA"/>
</dbReference>
<dbReference type="HOGENOM" id="CLU_2923684_0_0_1"/>
<dbReference type="STRING" id="383855.N1Q8W3"/>
<accession>N1Q8W3</accession>